<dbReference type="InterPro" id="IPR028994">
    <property type="entry name" value="Integrin_alpha_N"/>
</dbReference>
<keyword evidence="4" id="KW-1185">Reference proteome</keyword>
<dbReference type="InterPro" id="IPR050570">
    <property type="entry name" value="Cell_wall_metabolism_enzyme"/>
</dbReference>
<dbReference type="SUPFAM" id="SSF69318">
    <property type="entry name" value="Integrin alpha N-terminal domain"/>
    <property type="match status" value="1"/>
</dbReference>
<dbReference type="GO" id="GO:0004222">
    <property type="term" value="F:metalloendopeptidase activity"/>
    <property type="evidence" value="ECO:0007669"/>
    <property type="project" value="TreeGrafter"/>
</dbReference>
<protein>
    <submittedName>
        <fullName evidence="3">M23 family metallopeptidase</fullName>
    </submittedName>
</protein>
<dbReference type="Pfam" id="PF01551">
    <property type="entry name" value="Peptidase_M23"/>
    <property type="match status" value="1"/>
</dbReference>
<feature type="chain" id="PRO_5020925140" evidence="1">
    <location>
        <begin position="32"/>
        <end position="406"/>
    </location>
</feature>
<dbReference type="SUPFAM" id="SSF51261">
    <property type="entry name" value="Duplicated hybrid motif"/>
    <property type="match status" value="1"/>
</dbReference>
<comment type="caution">
    <text evidence="3">The sequence shown here is derived from an EMBL/GenBank/DDBJ whole genome shotgun (WGS) entry which is preliminary data.</text>
</comment>
<dbReference type="OrthoDB" id="1099523at2"/>
<organism evidence="3 4">
    <name type="scientific">Nocardioides iriomotensis</name>
    <dbReference type="NCBI Taxonomy" id="715784"/>
    <lineage>
        <taxon>Bacteria</taxon>
        <taxon>Bacillati</taxon>
        <taxon>Actinomycetota</taxon>
        <taxon>Actinomycetes</taxon>
        <taxon>Propionibacteriales</taxon>
        <taxon>Nocardioidaceae</taxon>
        <taxon>Nocardioides</taxon>
    </lineage>
</organism>
<name>A0A4V1Z1T4_9ACTN</name>
<evidence type="ECO:0000313" key="4">
    <source>
        <dbReference type="Proteomes" id="UP000291189"/>
    </source>
</evidence>
<dbReference type="CDD" id="cd12797">
    <property type="entry name" value="M23_peptidase"/>
    <property type="match status" value="1"/>
</dbReference>
<gene>
    <name evidence="3" type="ORF">ETU37_12230</name>
</gene>
<dbReference type="InterPro" id="IPR011055">
    <property type="entry name" value="Dup_hybrid_motif"/>
</dbReference>
<evidence type="ECO:0000256" key="1">
    <source>
        <dbReference type="SAM" id="SignalP"/>
    </source>
</evidence>
<evidence type="ECO:0000313" key="3">
    <source>
        <dbReference type="EMBL" id="RYU12016.1"/>
    </source>
</evidence>
<dbReference type="EMBL" id="SDPU01000022">
    <property type="protein sequence ID" value="RYU12016.1"/>
    <property type="molecule type" value="Genomic_DNA"/>
</dbReference>
<keyword evidence="1" id="KW-0732">Signal</keyword>
<feature type="signal peptide" evidence="1">
    <location>
        <begin position="1"/>
        <end position="31"/>
    </location>
</feature>
<dbReference type="Gene3D" id="2.70.70.10">
    <property type="entry name" value="Glucose Permease (Domain IIA)"/>
    <property type="match status" value="1"/>
</dbReference>
<proteinExistence type="predicted"/>
<dbReference type="InterPro" id="IPR016047">
    <property type="entry name" value="M23ase_b-sheet_dom"/>
</dbReference>
<dbReference type="PANTHER" id="PTHR21666:SF270">
    <property type="entry name" value="MUREIN HYDROLASE ACTIVATOR ENVC"/>
    <property type="match status" value="1"/>
</dbReference>
<sequence length="406" mass="43009">MRERVGTALRRGGVLLLTLGASVAVAGPAQAVPVPDYEMPFSCGQVWEGSTRPSHSPSAYSADFNRVPDLGEPALAAAAGVVTTVTDLGNRSYGKYVVVDHGNGDTTLYAHLDALWAVPGQRVDQGTVLGRVGTSGGSSGPHLHFEERLNGKVQKPWFHQVEFVMPRSQASQNCSDVPVVGDWNGDGVDEPAVYRRTAASKFRLSLTGAPATVVGWGLPTDQPVVGDWDGNGTADLGVRRQTGNRFWLRHADGSAQVVRFGSRPDLPVTGDWDGNGTSDLGVWKQKTAKFVLRNADGTKTKVVLGDVNDLPVKGDWNGDRVSDLGVYDSATATFVLRTVGPDGLPVLTSVPFGAPGDLPVTGDWEGDGLTDLGVWRPAEGVFYQRVSPPAARGVATVASKKFGRAR</sequence>
<dbReference type="AlphaFoldDB" id="A0A4V1Z1T4"/>
<dbReference type="PANTHER" id="PTHR21666">
    <property type="entry name" value="PEPTIDASE-RELATED"/>
    <property type="match status" value="1"/>
</dbReference>
<dbReference type="Proteomes" id="UP000291189">
    <property type="component" value="Unassembled WGS sequence"/>
</dbReference>
<reference evidence="3 4" key="1">
    <citation type="submission" date="2019-01" db="EMBL/GenBank/DDBJ databases">
        <title>Nocardioides guangzhouensis sp. nov., an actinobacterium isolated from soil.</title>
        <authorList>
            <person name="Fu Y."/>
            <person name="Cai Y."/>
            <person name="Lin Z."/>
            <person name="Chen P."/>
        </authorList>
    </citation>
    <scope>NUCLEOTIDE SEQUENCE [LARGE SCALE GENOMIC DNA]</scope>
    <source>
        <strain evidence="3 4">NBRC 105384</strain>
    </source>
</reference>
<feature type="domain" description="M23ase beta-sheet core" evidence="2">
    <location>
        <begin position="70"/>
        <end position="156"/>
    </location>
</feature>
<dbReference type="RefSeq" id="WP_129987604.1">
    <property type="nucleotide sequence ID" value="NZ_SDPU01000022.1"/>
</dbReference>
<evidence type="ECO:0000259" key="2">
    <source>
        <dbReference type="Pfam" id="PF01551"/>
    </source>
</evidence>
<accession>A0A4V1Z1T4</accession>